<organism evidence="2 3">
    <name type="scientific">Allocatelliglobosispora scoriae</name>
    <dbReference type="NCBI Taxonomy" id="643052"/>
    <lineage>
        <taxon>Bacteria</taxon>
        <taxon>Bacillati</taxon>
        <taxon>Actinomycetota</taxon>
        <taxon>Actinomycetes</taxon>
        <taxon>Micromonosporales</taxon>
        <taxon>Micromonosporaceae</taxon>
        <taxon>Allocatelliglobosispora</taxon>
    </lineage>
</organism>
<sequence>MKACVPAIGLAFVLLAAGCSDHRDTTDPRDPDRVHVAAAQRGDRDAAKLTLVSGATTVTARAEDLGDDLYRISTPDNSQLTPDVVESGDRYEVHLTSTGNSGPAAVEILLNRDVRWDLRFAGGATETLVDMGAGHLSAVDFSAGSSRIETILPKPDGAVTVRMAGGASEFLVKAPQGIPVRVTAGGGAGSVTVDGVRRSGVAGGTVIAPAGWPESDPRYDVDAVAGVSSLTVSRT</sequence>
<comment type="caution">
    <text evidence="2">The sequence shown here is derived from an EMBL/GenBank/DDBJ whole genome shotgun (WGS) entry which is preliminary data.</text>
</comment>
<protein>
    <recommendedName>
        <fullName evidence="4">DUF2154 domain-containing protein</fullName>
    </recommendedName>
</protein>
<evidence type="ECO:0000256" key="1">
    <source>
        <dbReference type="SAM" id="SignalP"/>
    </source>
</evidence>
<keyword evidence="3" id="KW-1185">Reference proteome</keyword>
<dbReference type="Proteomes" id="UP000587527">
    <property type="component" value="Unassembled WGS sequence"/>
</dbReference>
<gene>
    <name evidence="2" type="ORF">F4553_002292</name>
</gene>
<evidence type="ECO:0008006" key="4">
    <source>
        <dbReference type="Google" id="ProtNLM"/>
    </source>
</evidence>
<evidence type="ECO:0000313" key="3">
    <source>
        <dbReference type="Proteomes" id="UP000587527"/>
    </source>
</evidence>
<feature type="chain" id="PRO_5039677509" description="DUF2154 domain-containing protein" evidence="1">
    <location>
        <begin position="17"/>
        <end position="235"/>
    </location>
</feature>
<dbReference type="PROSITE" id="PS51257">
    <property type="entry name" value="PROKAR_LIPOPROTEIN"/>
    <property type="match status" value="1"/>
</dbReference>
<proteinExistence type="predicted"/>
<accession>A0A841BPP0</accession>
<name>A0A841BPP0_9ACTN</name>
<reference evidence="2 3" key="1">
    <citation type="submission" date="2020-08" db="EMBL/GenBank/DDBJ databases">
        <title>Sequencing the genomes of 1000 actinobacteria strains.</title>
        <authorList>
            <person name="Klenk H.-P."/>
        </authorList>
    </citation>
    <scope>NUCLEOTIDE SEQUENCE [LARGE SCALE GENOMIC DNA]</scope>
    <source>
        <strain evidence="2 3">DSM 45362</strain>
    </source>
</reference>
<evidence type="ECO:0000313" key="2">
    <source>
        <dbReference type="EMBL" id="MBB5868913.1"/>
    </source>
</evidence>
<dbReference type="AlphaFoldDB" id="A0A841BPP0"/>
<feature type="signal peptide" evidence="1">
    <location>
        <begin position="1"/>
        <end position="16"/>
    </location>
</feature>
<dbReference type="EMBL" id="JACHMN010000002">
    <property type="protein sequence ID" value="MBB5868913.1"/>
    <property type="molecule type" value="Genomic_DNA"/>
</dbReference>
<keyword evidence="1" id="KW-0732">Signal</keyword>